<dbReference type="PROSITE" id="PS50102">
    <property type="entry name" value="RRM"/>
    <property type="match status" value="1"/>
</dbReference>
<feature type="compositionally biased region" description="Polar residues" evidence="3">
    <location>
        <begin position="536"/>
        <end position="547"/>
    </location>
</feature>
<dbReference type="Proteomes" id="UP000596902">
    <property type="component" value="Unassembled WGS sequence"/>
</dbReference>
<evidence type="ECO:0000256" key="3">
    <source>
        <dbReference type="SAM" id="MobiDB-lite"/>
    </source>
</evidence>
<sequence length="683" mass="77443">LDKRYLVVPSLVLCGWWFAGFCGIPVYTRLGSSINVRSELVHRNLLFGTHLHITFQQHLIMSHHSPQSSSANGPPSSPFGGTNPTVYSPEADRKPHHRRRLTAIAPGQQVPKNFLPQAQIYIEGAFVDEFLQGDPAYVSRYHHVQGGADIDHLQFLVQSQMRRYACFLHAIPFKHEHSSTMYVRYDTVSDAAEGKDILLQAGLFVNYVSIVDFANAQGKDTGKVKECEGQITLSVSIEPNPDHAIWEFTSEDLNSITKNIETIAKVFGPVRNVVHVDTLNDKMHLVFRIEFDSVDAAHRAIQSLRKDPVYGLNADESFYWTTDDVGGWLGERLLSPPRYLPRIDNQGQFFPGTNTSPTRRSWSNPYNQATHRSSHHPHDQHNRVRRERILDGSDVRTTVMLRNIPNTLDWMALKNIIDIACFGTYDFIYLRIDFKSGCNVGYAFINFTDANGMLMLIDRIERRFWPGFKSDKAAEISYATIQGREALIQKFRNSSVMQETPFCRPRLIITYAAAEQMDQIRLTGTEEPFPRPDNISKLQRSMDSARSTGLYPPRGYSSGTEYRNRSSAYDRGSPRDMIQAAMHFAHQHAAPVQFAGLTEDQKHDIEAWYLSTFGGGQRGAIGFDFIPMTHITQYFHDHPGAVGKVAGAPSHLSRIMSPWRPVALQHFSTMGQQVPRHHFGRAW</sequence>
<feature type="transmembrane region" description="Helical" evidence="4">
    <location>
        <begin position="6"/>
        <end position="27"/>
    </location>
</feature>
<feature type="compositionally biased region" description="Polar residues" evidence="3">
    <location>
        <begin position="64"/>
        <end position="86"/>
    </location>
</feature>
<keyword evidence="4" id="KW-0812">Transmembrane</keyword>
<dbReference type="SUPFAM" id="SSF54928">
    <property type="entry name" value="RNA-binding domain, RBD"/>
    <property type="match status" value="1"/>
</dbReference>
<dbReference type="Pfam" id="PF04059">
    <property type="entry name" value="RRM_2"/>
    <property type="match status" value="1"/>
</dbReference>
<accession>A0A8H7AW48</accession>
<keyword evidence="1 2" id="KW-0694">RNA-binding</keyword>
<evidence type="ECO:0000256" key="2">
    <source>
        <dbReference type="PROSITE-ProRule" id="PRU00176"/>
    </source>
</evidence>
<reference evidence="6" key="2">
    <citation type="submission" date="2020-08" db="EMBL/GenBank/DDBJ databases">
        <title>Draft Genome Sequence of Cumin Blight Pathogen Alternaria burnsii.</title>
        <authorList>
            <person name="Feng Z."/>
        </authorList>
    </citation>
    <scope>NUCLEOTIDE SEQUENCE</scope>
    <source>
        <strain evidence="6">CBS107.38</strain>
    </source>
</reference>
<evidence type="ECO:0000313" key="7">
    <source>
        <dbReference type="Proteomes" id="UP000596902"/>
    </source>
</evidence>
<dbReference type="EMBL" id="JAAABM010000015">
    <property type="protein sequence ID" value="KAF7672711.1"/>
    <property type="molecule type" value="Genomic_DNA"/>
</dbReference>
<evidence type="ECO:0000313" key="6">
    <source>
        <dbReference type="EMBL" id="KAF7672711.1"/>
    </source>
</evidence>
<feature type="compositionally biased region" description="Polar residues" evidence="3">
    <location>
        <begin position="350"/>
        <end position="371"/>
    </location>
</feature>
<keyword evidence="4" id="KW-1133">Transmembrane helix</keyword>
<gene>
    <name evidence="6" type="ORF">GT037_009212</name>
</gene>
<feature type="non-terminal residue" evidence="6">
    <location>
        <position position="1"/>
    </location>
</feature>
<evidence type="ECO:0000256" key="4">
    <source>
        <dbReference type="SAM" id="Phobius"/>
    </source>
</evidence>
<feature type="region of interest" description="Disordered" evidence="3">
    <location>
        <begin position="524"/>
        <end position="572"/>
    </location>
</feature>
<keyword evidence="4" id="KW-0472">Membrane</keyword>
<organism evidence="6 7">
    <name type="scientific">Alternaria burnsii</name>
    <dbReference type="NCBI Taxonomy" id="1187904"/>
    <lineage>
        <taxon>Eukaryota</taxon>
        <taxon>Fungi</taxon>
        <taxon>Dikarya</taxon>
        <taxon>Ascomycota</taxon>
        <taxon>Pezizomycotina</taxon>
        <taxon>Dothideomycetes</taxon>
        <taxon>Pleosporomycetidae</taxon>
        <taxon>Pleosporales</taxon>
        <taxon>Pleosporineae</taxon>
        <taxon>Pleosporaceae</taxon>
        <taxon>Alternaria</taxon>
        <taxon>Alternaria sect. Alternaria</taxon>
    </lineage>
</organism>
<dbReference type="InterPro" id="IPR007201">
    <property type="entry name" value="Mei2-like_Rrm_C"/>
</dbReference>
<dbReference type="AlphaFoldDB" id="A0A8H7AW48"/>
<feature type="compositionally biased region" description="Polar residues" evidence="3">
    <location>
        <begin position="557"/>
        <end position="567"/>
    </location>
</feature>
<proteinExistence type="predicted"/>
<feature type="region of interest" description="Disordered" evidence="3">
    <location>
        <begin position="350"/>
        <end position="383"/>
    </location>
</feature>
<keyword evidence="7" id="KW-1185">Reference proteome</keyword>
<dbReference type="GeneID" id="62207437"/>
<reference evidence="6" key="1">
    <citation type="submission" date="2020-01" db="EMBL/GenBank/DDBJ databases">
        <authorList>
            <person name="Feng Z.H.Z."/>
        </authorList>
    </citation>
    <scope>NUCLEOTIDE SEQUENCE</scope>
    <source>
        <strain evidence="6">CBS107.38</strain>
    </source>
</reference>
<dbReference type="GO" id="GO:0003723">
    <property type="term" value="F:RNA binding"/>
    <property type="evidence" value="ECO:0007669"/>
    <property type="project" value="UniProtKB-UniRule"/>
</dbReference>
<dbReference type="RefSeq" id="XP_038783061.1">
    <property type="nucleotide sequence ID" value="XM_038934259.1"/>
</dbReference>
<dbReference type="InterPro" id="IPR000504">
    <property type="entry name" value="RRM_dom"/>
</dbReference>
<dbReference type="PANTHER" id="PTHR23189">
    <property type="entry name" value="RNA RECOGNITION MOTIF-CONTAINING"/>
    <property type="match status" value="1"/>
</dbReference>
<protein>
    <recommendedName>
        <fullName evidence="5">RRM domain-containing protein</fullName>
    </recommendedName>
</protein>
<feature type="region of interest" description="Disordered" evidence="3">
    <location>
        <begin position="64"/>
        <end position="93"/>
    </location>
</feature>
<feature type="domain" description="RRM" evidence="5">
    <location>
        <begin position="397"/>
        <end position="493"/>
    </location>
</feature>
<name>A0A8H7AW48_9PLEO</name>
<evidence type="ECO:0000256" key="1">
    <source>
        <dbReference type="ARBA" id="ARBA00022884"/>
    </source>
</evidence>
<comment type="caution">
    <text evidence="6">The sequence shown here is derived from an EMBL/GenBank/DDBJ whole genome shotgun (WGS) entry which is preliminary data.</text>
</comment>
<dbReference type="InterPro" id="IPR035979">
    <property type="entry name" value="RBD_domain_sf"/>
</dbReference>
<evidence type="ECO:0000259" key="5">
    <source>
        <dbReference type="PROSITE" id="PS50102"/>
    </source>
</evidence>